<evidence type="ECO:0000313" key="3">
    <source>
        <dbReference type="EMBL" id="MCM2391333.1"/>
    </source>
</evidence>
<proteinExistence type="predicted"/>
<sequence>MNRHAKTLLVLALVAVVGMAFRVSWNALRDVATATGADATAALLYPFVVDGLMALALVAALVLTGPDRDFALRVLAAYTVASLVLNYVHGLHGPTGSGVVDWSRLAGWDPAHWALVLLATSLPVGSIYFGSDLVAKVLHHEQRSDPTADRNESVEIDWEDRSGSELQESTRTAAPTVAALPVGQSTERTAPTESADPGLERVDPVGVESTPAARSTGPVPQSARSSRPNRTPDELLNEARSATAHWSDSELTGEAIRRAVRTSSANGRTLRDALRAERATRGESGVVAA</sequence>
<feature type="compositionally biased region" description="Polar residues" evidence="1">
    <location>
        <begin position="164"/>
        <end position="173"/>
    </location>
</feature>
<feature type="compositionally biased region" description="Polar residues" evidence="1">
    <location>
        <begin position="218"/>
        <end position="229"/>
    </location>
</feature>
<keyword evidence="2" id="KW-0472">Membrane</keyword>
<dbReference type="InterPro" id="IPR021235">
    <property type="entry name" value="DUF2637"/>
</dbReference>
<evidence type="ECO:0000256" key="1">
    <source>
        <dbReference type="SAM" id="MobiDB-lite"/>
    </source>
</evidence>
<accession>A0ABT0URT2</accession>
<keyword evidence="2" id="KW-0812">Transmembrane</keyword>
<feature type="region of interest" description="Disordered" evidence="1">
    <location>
        <begin position="259"/>
        <end position="289"/>
    </location>
</feature>
<evidence type="ECO:0000313" key="4">
    <source>
        <dbReference type="Proteomes" id="UP001431429"/>
    </source>
</evidence>
<dbReference type="RefSeq" id="WP_250921668.1">
    <property type="nucleotide sequence ID" value="NZ_JAMQAW010000030.1"/>
</dbReference>
<evidence type="ECO:0000256" key="2">
    <source>
        <dbReference type="SAM" id="Phobius"/>
    </source>
</evidence>
<dbReference type="Proteomes" id="UP001431429">
    <property type="component" value="Unassembled WGS sequence"/>
</dbReference>
<feature type="region of interest" description="Disordered" evidence="1">
    <location>
        <begin position="141"/>
        <end position="233"/>
    </location>
</feature>
<feature type="compositionally biased region" description="Basic and acidic residues" evidence="1">
    <location>
        <begin position="269"/>
        <end position="281"/>
    </location>
</feature>
<keyword evidence="2" id="KW-1133">Transmembrane helix</keyword>
<protein>
    <submittedName>
        <fullName evidence="3">DUF2637 domain-containing protein</fullName>
    </submittedName>
</protein>
<dbReference type="EMBL" id="JAMQAW010000030">
    <property type="protein sequence ID" value="MCM2391333.1"/>
    <property type="molecule type" value="Genomic_DNA"/>
</dbReference>
<organism evidence="3 4">
    <name type="scientific">Streptomyces albipurpureus</name>
    <dbReference type="NCBI Taxonomy" id="2897419"/>
    <lineage>
        <taxon>Bacteria</taxon>
        <taxon>Bacillati</taxon>
        <taxon>Actinomycetota</taxon>
        <taxon>Actinomycetes</taxon>
        <taxon>Kitasatosporales</taxon>
        <taxon>Streptomycetaceae</taxon>
        <taxon>Streptomyces</taxon>
    </lineage>
</organism>
<feature type="transmembrane region" description="Helical" evidence="2">
    <location>
        <begin position="111"/>
        <end position="130"/>
    </location>
</feature>
<reference evidence="3" key="1">
    <citation type="submission" date="2022-06" db="EMBL/GenBank/DDBJ databases">
        <title>Genome public.</title>
        <authorList>
            <person name="Sun Q."/>
        </authorList>
    </citation>
    <scope>NUCLEOTIDE SEQUENCE</scope>
    <source>
        <strain evidence="3">CWNU-1</strain>
    </source>
</reference>
<comment type="caution">
    <text evidence="3">The sequence shown here is derived from an EMBL/GenBank/DDBJ whole genome shotgun (WGS) entry which is preliminary data.</text>
</comment>
<feature type="compositionally biased region" description="Basic and acidic residues" evidence="1">
    <location>
        <begin position="141"/>
        <end position="163"/>
    </location>
</feature>
<name>A0ABT0URT2_9ACTN</name>
<feature type="compositionally biased region" description="Polar residues" evidence="1">
    <location>
        <begin position="183"/>
        <end position="192"/>
    </location>
</feature>
<dbReference type="Pfam" id="PF10935">
    <property type="entry name" value="DUF2637"/>
    <property type="match status" value="1"/>
</dbReference>
<feature type="transmembrane region" description="Helical" evidence="2">
    <location>
        <begin position="39"/>
        <end position="63"/>
    </location>
</feature>
<keyword evidence="4" id="KW-1185">Reference proteome</keyword>
<feature type="transmembrane region" description="Helical" evidence="2">
    <location>
        <begin position="70"/>
        <end position="91"/>
    </location>
</feature>
<gene>
    <name evidence="3" type="ORF">NBG84_24080</name>
</gene>